<dbReference type="EMBL" id="JBEYRS010000012">
    <property type="protein sequence ID" value="MEW2365617.1"/>
    <property type="molecule type" value="Genomic_DNA"/>
</dbReference>
<proteinExistence type="predicted"/>
<accession>A0ABV3M1N5</accession>
<dbReference type="Proteomes" id="UP001553843">
    <property type="component" value="Unassembled WGS sequence"/>
</dbReference>
<comment type="caution">
    <text evidence="2">The sequence shown here is derived from an EMBL/GenBank/DDBJ whole genome shotgun (WGS) entry which is preliminary data.</text>
</comment>
<sequence>MGDSSGSVRRLGGGQLICRHCGLLQDQVQTLSHELVLLEPDMRVLAHEVPAGRRWIELVDGRVTVYGVCPPDPFQRCRIEHALACPGQQLPDLWPWLTSLRQENARKAERESQRLPLPPGGEPLADAG</sequence>
<name>A0ABV3M1N5_9ACTN</name>
<reference evidence="2 3" key="1">
    <citation type="submission" date="2024-06" db="EMBL/GenBank/DDBJ databases">
        <title>The Natural Products Discovery Center: Release of the First 8490 Sequenced Strains for Exploring Actinobacteria Biosynthetic Diversity.</title>
        <authorList>
            <person name="Kalkreuter E."/>
            <person name="Kautsar S.A."/>
            <person name="Yang D."/>
            <person name="Bader C.D."/>
            <person name="Teijaro C.N."/>
            <person name="Fluegel L."/>
            <person name="Davis C.M."/>
            <person name="Simpson J.R."/>
            <person name="Lauterbach L."/>
            <person name="Steele A.D."/>
            <person name="Gui C."/>
            <person name="Meng S."/>
            <person name="Li G."/>
            <person name="Viehrig K."/>
            <person name="Ye F."/>
            <person name="Su P."/>
            <person name="Kiefer A.F."/>
            <person name="Nichols A."/>
            <person name="Cepeda A.J."/>
            <person name="Yan W."/>
            <person name="Fan B."/>
            <person name="Jiang Y."/>
            <person name="Adhikari A."/>
            <person name="Zheng C.-J."/>
            <person name="Schuster L."/>
            <person name="Cowan T.M."/>
            <person name="Smanski M.J."/>
            <person name="Chevrette M.G."/>
            <person name="De Carvalho L.P.S."/>
            <person name="Shen B."/>
        </authorList>
    </citation>
    <scope>NUCLEOTIDE SEQUENCE [LARGE SCALE GENOMIC DNA]</scope>
    <source>
        <strain evidence="2 3">NPDC047833</strain>
    </source>
</reference>
<keyword evidence="3" id="KW-1185">Reference proteome</keyword>
<feature type="region of interest" description="Disordered" evidence="1">
    <location>
        <begin position="105"/>
        <end position="128"/>
    </location>
</feature>
<protein>
    <submittedName>
        <fullName evidence="2">DUF6083 domain-containing protein</fullName>
    </submittedName>
</protein>
<gene>
    <name evidence="2" type="ORF">AB0887_27160</name>
</gene>
<evidence type="ECO:0000313" key="3">
    <source>
        <dbReference type="Proteomes" id="UP001553843"/>
    </source>
</evidence>
<dbReference type="InterPro" id="IPR045729">
    <property type="entry name" value="DUF6083"/>
</dbReference>
<evidence type="ECO:0000313" key="2">
    <source>
        <dbReference type="EMBL" id="MEW2365617.1"/>
    </source>
</evidence>
<evidence type="ECO:0000256" key="1">
    <source>
        <dbReference type="SAM" id="MobiDB-lite"/>
    </source>
</evidence>
<organism evidence="2 3">
    <name type="scientific">Streptomyces huasconensis</name>
    <dbReference type="NCBI Taxonomy" id="1854574"/>
    <lineage>
        <taxon>Bacteria</taxon>
        <taxon>Bacillati</taxon>
        <taxon>Actinomycetota</taxon>
        <taxon>Actinomycetes</taxon>
        <taxon>Kitasatosporales</taxon>
        <taxon>Streptomycetaceae</taxon>
        <taxon>Streptomyces</taxon>
    </lineage>
</organism>
<dbReference type="RefSeq" id="WP_359780862.1">
    <property type="nucleotide sequence ID" value="NZ_JBEYRR010000008.1"/>
</dbReference>
<dbReference type="Pfam" id="PF19561">
    <property type="entry name" value="DUF6083"/>
    <property type="match status" value="1"/>
</dbReference>